<name>A0A0D3INJ5_EMIH1</name>
<reference evidence="3" key="1">
    <citation type="journal article" date="2013" name="Nature">
        <title>Pan genome of the phytoplankton Emiliania underpins its global distribution.</title>
        <authorList>
            <person name="Read B.A."/>
            <person name="Kegel J."/>
            <person name="Klute M.J."/>
            <person name="Kuo A."/>
            <person name="Lefebvre S.C."/>
            <person name="Maumus F."/>
            <person name="Mayer C."/>
            <person name="Miller J."/>
            <person name="Monier A."/>
            <person name="Salamov A."/>
            <person name="Young J."/>
            <person name="Aguilar M."/>
            <person name="Claverie J.M."/>
            <person name="Frickenhaus S."/>
            <person name="Gonzalez K."/>
            <person name="Herman E.K."/>
            <person name="Lin Y.C."/>
            <person name="Napier J."/>
            <person name="Ogata H."/>
            <person name="Sarno A.F."/>
            <person name="Shmutz J."/>
            <person name="Schroeder D."/>
            <person name="de Vargas C."/>
            <person name="Verret F."/>
            <person name="von Dassow P."/>
            <person name="Valentin K."/>
            <person name="Van de Peer Y."/>
            <person name="Wheeler G."/>
            <person name="Dacks J.B."/>
            <person name="Delwiche C.F."/>
            <person name="Dyhrman S.T."/>
            <person name="Glockner G."/>
            <person name="John U."/>
            <person name="Richards T."/>
            <person name="Worden A.Z."/>
            <person name="Zhang X."/>
            <person name="Grigoriev I.V."/>
            <person name="Allen A.E."/>
            <person name="Bidle K."/>
            <person name="Borodovsky M."/>
            <person name="Bowler C."/>
            <person name="Brownlee C."/>
            <person name="Cock J.M."/>
            <person name="Elias M."/>
            <person name="Gladyshev V.N."/>
            <person name="Groth M."/>
            <person name="Guda C."/>
            <person name="Hadaegh A."/>
            <person name="Iglesias-Rodriguez M.D."/>
            <person name="Jenkins J."/>
            <person name="Jones B.M."/>
            <person name="Lawson T."/>
            <person name="Leese F."/>
            <person name="Lindquist E."/>
            <person name="Lobanov A."/>
            <person name="Lomsadze A."/>
            <person name="Malik S.B."/>
            <person name="Marsh M.E."/>
            <person name="Mackinder L."/>
            <person name="Mock T."/>
            <person name="Mueller-Roeber B."/>
            <person name="Pagarete A."/>
            <person name="Parker M."/>
            <person name="Probert I."/>
            <person name="Quesneville H."/>
            <person name="Raines C."/>
            <person name="Rensing S.A."/>
            <person name="Riano-Pachon D.M."/>
            <person name="Richier S."/>
            <person name="Rokitta S."/>
            <person name="Shiraiwa Y."/>
            <person name="Soanes D.M."/>
            <person name="van der Giezen M."/>
            <person name="Wahlund T.M."/>
            <person name="Williams B."/>
            <person name="Wilson W."/>
            <person name="Wolfe G."/>
            <person name="Wurch L.L."/>
        </authorList>
    </citation>
    <scope>NUCLEOTIDE SEQUENCE</scope>
</reference>
<dbReference type="EnsemblProtists" id="EOD12830">
    <property type="protein sequence ID" value="EOD12830"/>
    <property type="gene ID" value="EMIHUDRAFT_213031"/>
</dbReference>
<dbReference type="KEGG" id="ehx:EMIHUDRAFT_213031"/>
<dbReference type="GeneID" id="17259049"/>
<dbReference type="Proteomes" id="UP000013827">
    <property type="component" value="Unassembled WGS sequence"/>
</dbReference>
<dbReference type="PaxDb" id="2903-EOD12830"/>
<feature type="compositionally biased region" description="Basic and acidic residues" evidence="1">
    <location>
        <begin position="97"/>
        <end position="106"/>
    </location>
</feature>
<evidence type="ECO:0000313" key="3">
    <source>
        <dbReference type="Proteomes" id="UP000013827"/>
    </source>
</evidence>
<evidence type="ECO:0000256" key="1">
    <source>
        <dbReference type="SAM" id="MobiDB-lite"/>
    </source>
</evidence>
<accession>A0A0D3INJ5</accession>
<proteinExistence type="predicted"/>
<dbReference type="HOGENOM" id="CLU_2228265_0_0_1"/>
<keyword evidence="3" id="KW-1185">Reference proteome</keyword>
<evidence type="ECO:0000313" key="2">
    <source>
        <dbReference type="EnsemblProtists" id="EOD12830"/>
    </source>
</evidence>
<dbReference type="RefSeq" id="XP_005765259.1">
    <property type="nucleotide sequence ID" value="XM_005765202.1"/>
</dbReference>
<protein>
    <submittedName>
        <fullName evidence="2">Uncharacterized protein</fullName>
    </submittedName>
</protein>
<organism evidence="2 3">
    <name type="scientific">Emiliania huxleyi (strain CCMP1516)</name>
    <dbReference type="NCBI Taxonomy" id="280463"/>
    <lineage>
        <taxon>Eukaryota</taxon>
        <taxon>Haptista</taxon>
        <taxon>Haptophyta</taxon>
        <taxon>Prymnesiophyceae</taxon>
        <taxon>Isochrysidales</taxon>
        <taxon>Noelaerhabdaceae</taxon>
        <taxon>Emiliania</taxon>
    </lineage>
</organism>
<dbReference type="AlphaFoldDB" id="A0A0D3INJ5"/>
<feature type="region of interest" description="Disordered" evidence="1">
    <location>
        <begin position="81"/>
        <end position="106"/>
    </location>
</feature>
<sequence>MVVVGEPVKAEPCFTASREFQRAEAMAHVQQARVHAYERAIRDSGDGSVPGGLGGGAAGTHSARQWLSAKVANAVRHDAEQFGMSGGESSTALTGERVGRARELGC</sequence>
<reference evidence="2" key="2">
    <citation type="submission" date="2024-10" db="UniProtKB">
        <authorList>
            <consortium name="EnsemblProtists"/>
        </authorList>
    </citation>
    <scope>IDENTIFICATION</scope>
</reference>